<accession>H9UJM6</accession>
<evidence type="ECO:0000313" key="2">
    <source>
        <dbReference type="Proteomes" id="UP000007383"/>
    </source>
</evidence>
<dbReference type="SFLD" id="SFLDG01018">
    <property type="entry name" value="Squalene/Phytoene_Synthase_Lik"/>
    <property type="match status" value="1"/>
</dbReference>
<dbReference type="GO" id="GO:0016114">
    <property type="term" value="P:terpenoid biosynthetic process"/>
    <property type="evidence" value="ECO:0007669"/>
    <property type="project" value="UniProtKB-ARBA"/>
</dbReference>
<dbReference type="PANTHER" id="PTHR31480">
    <property type="entry name" value="BIFUNCTIONAL LYCOPENE CYCLASE/PHYTOENE SYNTHASE"/>
    <property type="match status" value="1"/>
</dbReference>
<organism evidence="1 2">
    <name type="scientific">Spirochaeta africana (strain ATCC 700263 / DSM 8902 / Z-7692)</name>
    <dbReference type="NCBI Taxonomy" id="889378"/>
    <lineage>
        <taxon>Bacteria</taxon>
        <taxon>Pseudomonadati</taxon>
        <taxon>Spirochaetota</taxon>
        <taxon>Spirochaetia</taxon>
        <taxon>Spirochaetales</taxon>
        <taxon>Spirochaetaceae</taxon>
        <taxon>Spirochaeta</taxon>
    </lineage>
</organism>
<dbReference type="KEGG" id="sfc:Spiaf_1661"/>
<dbReference type="Gene3D" id="1.10.600.10">
    <property type="entry name" value="Farnesyl Diphosphate Synthase"/>
    <property type="match status" value="1"/>
</dbReference>
<name>H9UJM6_SPIAZ</name>
<proteinExistence type="predicted"/>
<dbReference type="InterPro" id="IPR033904">
    <property type="entry name" value="Trans_IPPS_HH"/>
</dbReference>
<dbReference type="SFLD" id="SFLDS00005">
    <property type="entry name" value="Isoprenoid_Synthase_Type_I"/>
    <property type="match status" value="1"/>
</dbReference>
<dbReference type="AlphaFoldDB" id="H9UJM6"/>
<dbReference type="PATRIC" id="fig|889378.3.peg.1647"/>
<dbReference type="SFLD" id="SFLDG01212">
    <property type="entry name" value="Phytoene_synthase_like"/>
    <property type="match status" value="1"/>
</dbReference>
<gene>
    <name evidence="1" type="ordered locus">Spiaf_1661</name>
</gene>
<dbReference type="SUPFAM" id="SSF48576">
    <property type="entry name" value="Terpenoid synthases"/>
    <property type="match status" value="1"/>
</dbReference>
<dbReference type="STRING" id="889378.Spiaf_1661"/>
<protein>
    <submittedName>
        <fullName evidence="1">Phytoene/squalene synthetase</fullName>
    </submittedName>
</protein>
<dbReference type="GO" id="GO:0004311">
    <property type="term" value="F:geranylgeranyl diphosphate synthase activity"/>
    <property type="evidence" value="ECO:0007669"/>
    <property type="project" value="InterPro"/>
</dbReference>
<sequence length="289" mass="33017">MNYAGDRFAAHKRIFRSGSKTYFTSSLFFPAAVRRDVFCLYSFVRVADNYVDAVPQQAEAFHRFCDRYRAAQAGTPAGDQVIDPFVELSRRCHFDPAWTEAFLQSMAWDLSRSSYATIGELLEYIYGSAEVIGLYMAAILGLAPEARDAAMQQGRAMQLINFVRDVAEDNGFGRRYLPTQETTLSDLSETAARSNPEEFCRYIRFQVDRYLEWQNLAEQGYAWLPRRYRIPVAAAADMYSWTARRIARDPFVVFRRKLKPSTARIILAVLRRAIISAFRNPEVTKAGAS</sequence>
<dbReference type="GO" id="GO:0051996">
    <property type="term" value="F:squalene synthase [NAD(P)H] activity"/>
    <property type="evidence" value="ECO:0007669"/>
    <property type="project" value="InterPro"/>
</dbReference>
<dbReference type="Pfam" id="PF00494">
    <property type="entry name" value="SQS_PSY"/>
    <property type="match status" value="1"/>
</dbReference>
<dbReference type="InterPro" id="IPR008949">
    <property type="entry name" value="Isoprenoid_synthase_dom_sf"/>
</dbReference>
<keyword evidence="2" id="KW-1185">Reference proteome</keyword>
<dbReference type="eggNOG" id="COG1562">
    <property type="taxonomic scope" value="Bacteria"/>
</dbReference>
<dbReference type="InterPro" id="IPR002060">
    <property type="entry name" value="Squ/phyt_synthse"/>
</dbReference>
<evidence type="ECO:0000313" key="1">
    <source>
        <dbReference type="EMBL" id="AFG37719.1"/>
    </source>
</evidence>
<dbReference type="OrthoDB" id="9787280at2"/>
<dbReference type="HOGENOM" id="CLU_037269_1_2_12"/>
<dbReference type="InterPro" id="IPR044843">
    <property type="entry name" value="Trans_IPPS_bact-type"/>
</dbReference>
<reference evidence="2" key="1">
    <citation type="journal article" date="2013" name="Stand. Genomic Sci.">
        <title>Complete genome sequence of the halophilic bacterium Spirochaeta africana type strain (Z-7692(T)) from the alkaline Lake Magadi in the East African Rift.</title>
        <authorList>
            <person name="Liolos K."/>
            <person name="Abt B."/>
            <person name="Scheuner C."/>
            <person name="Teshima H."/>
            <person name="Held B."/>
            <person name="Lapidus A."/>
            <person name="Nolan M."/>
            <person name="Lucas S."/>
            <person name="Deshpande S."/>
            <person name="Cheng J.F."/>
            <person name="Tapia R."/>
            <person name="Goodwin L.A."/>
            <person name="Pitluck S."/>
            <person name="Pagani I."/>
            <person name="Ivanova N."/>
            <person name="Mavromatis K."/>
            <person name="Mikhailova N."/>
            <person name="Huntemann M."/>
            <person name="Pati A."/>
            <person name="Chen A."/>
            <person name="Palaniappan K."/>
            <person name="Land M."/>
            <person name="Rohde M."/>
            <person name="Tindall B.J."/>
            <person name="Detter J.C."/>
            <person name="Goker M."/>
            <person name="Bristow J."/>
            <person name="Eisen J.A."/>
            <person name="Markowitz V."/>
            <person name="Hugenholtz P."/>
            <person name="Woyke T."/>
            <person name="Klenk H.P."/>
            <person name="Kyrpides N.C."/>
        </authorList>
    </citation>
    <scope>NUCLEOTIDE SEQUENCE</scope>
    <source>
        <strain evidence="2">ATCC 700263 / DSM 8902 / Z-7692</strain>
    </source>
</reference>
<dbReference type="EMBL" id="CP003282">
    <property type="protein sequence ID" value="AFG37719.1"/>
    <property type="molecule type" value="Genomic_DNA"/>
</dbReference>
<dbReference type="RefSeq" id="WP_014455702.1">
    <property type="nucleotide sequence ID" value="NC_017098.1"/>
</dbReference>
<dbReference type="CDD" id="cd00683">
    <property type="entry name" value="Trans_IPPS_HH"/>
    <property type="match status" value="1"/>
</dbReference>
<dbReference type="Proteomes" id="UP000007383">
    <property type="component" value="Chromosome"/>
</dbReference>